<keyword evidence="3" id="KW-1185">Reference proteome</keyword>
<dbReference type="Proteomes" id="UP000318081">
    <property type="component" value="Chromosome"/>
</dbReference>
<proteinExistence type="predicted"/>
<evidence type="ECO:0000313" key="2">
    <source>
        <dbReference type="EMBL" id="QDV85149.1"/>
    </source>
</evidence>
<name>A0ABX5XZB7_9BACT</name>
<feature type="transmembrane region" description="Helical" evidence="1">
    <location>
        <begin position="6"/>
        <end position="24"/>
    </location>
</feature>
<sequence>MHACETTAWMVVVGYLILAAVYFATKVPSMVRLGLVTLAFGLLLSWMTVSGTLRSWCDSLS</sequence>
<organism evidence="2 3">
    <name type="scientific">Stieleria magnilauensis</name>
    <dbReference type="NCBI Taxonomy" id="2527963"/>
    <lineage>
        <taxon>Bacteria</taxon>
        <taxon>Pseudomonadati</taxon>
        <taxon>Planctomycetota</taxon>
        <taxon>Planctomycetia</taxon>
        <taxon>Pirellulales</taxon>
        <taxon>Pirellulaceae</taxon>
        <taxon>Stieleria</taxon>
    </lineage>
</organism>
<reference evidence="2 3" key="1">
    <citation type="submission" date="2019-02" db="EMBL/GenBank/DDBJ databases">
        <title>Deep-cultivation of Planctomycetes and their phenomic and genomic characterization uncovers novel biology.</title>
        <authorList>
            <person name="Wiegand S."/>
            <person name="Jogler M."/>
            <person name="Boedeker C."/>
            <person name="Pinto D."/>
            <person name="Vollmers J."/>
            <person name="Rivas-Marin E."/>
            <person name="Kohn T."/>
            <person name="Peeters S.H."/>
            <person name="Heuer A."/>
            <person name="Rast P."/>
            <person name="Oberbeckmann S."/>
            <person name="Bunk B."/>
            <person name="Jeske O."/>
            <person name="Meyerdierks A."/>
            <person name="Storesund J.E."/>
            <person name="Kallscheuer N."/>
            <person name="Luecker S."/>
            <person name="Lage O.M."/>
            <person name="Pohl T."/>
            <person name="Merkel B.J."/>
            <person name="Hornburger P."/>
            <person name="Mueller R.-W."/>
            <person name="Bruemmer F."/>
            <person name="Labrenz M."/>
            <person name="Spormann A.M."/>
            <person name="Op den Camp H."/>
            <person name="Overmann J."/>
            <person name="Amann R."/>
            <person name="Jetten M.S.M."/>
            <person name="Mascher T."/>
            <person name="Medema M.H."/>
            <person name="Devos D.P."/>
            <person name="Kaster A.-K."/>
            <person name="Ovreas L."/>
            <person name="Rohde M."/>
            <person name="Galperin M.Y."/>
            <person name="Jogler C."/>
        </authorList>
    </citation>
    <scope>NUCLEOTIDE SEQUENCE [LARGE SCALE GENOMIC DNA]</scope>
    <source>
        <strain evidence="2 3">TBK1r</strain>
    </source>
</reference>
<evidence type="ECO:0000256" key="1">
    <source>
        <dbReference type="SAM" id="Phobius"/>
    </source>
</evidence>
<keyword evidence="1" id="KW-1133">Transmembrane helix</keyword>
<keyword evidence="1" id="KW-0812">Transmembrane</keyword>
<protein>
    <submittedName>
        <fullName evidence="2">Uncharacterized protein</fullName>
    </submittedName>
</protein>
<dbReference type="EMBL" id="CP036432">
    <property type="protein sequence ID" value="QDV85149.1"/>
    <property type="molecule type" value="Genomic_DNA"/>
</dbReference>
<gene>
    <name evidence="2" type="ORF">TBK1r_41030</name>
</gene>
<feature type="transmembrane region" description="Helical" evidence="1">
    <location>
        <begin position="31"/>
        <end position="49"/>
    </location>
</feature>
<keyword evidence="1" id="KW-0472">Membrane</keyword>
<accession>A0ABX5XZB7</accession>
<evidence type="ECO:0000313" key="3">
    <source>
        <dbReference type="Proteomes" id="UP000318081"/>
    </source>
</evidence>